<keyword evidence="1" id="KW-1133">Transmembrane helix</keyword>
<feature type="transmembrane region" description="Helical" evidence="1">
    <location>
        <begin position="199"/>
        <end position="218"/>
    </location>
</feature>
<feature type="transmembrane region" description="Helical" evidence="1">
    <location>
        <begin position="255"/>
        <end position="271"/>
    </location>
</feature>
<dbReference type="AlphaFoldDB" id="A0A7G9GFQ5"/>
<name>A0A7G9GFQ5_9FIRM</name>
<dbReference type="KEGG" id="whj:H9Q79_04920"/>
<gene>
    <name evidence="2" type="ORF">H9Q79_04920</name>
</gene>
<evidence type="ECO:0000313" key="2">
    <source>
        <dbReference type="EMBL" id="QNM09637.1"/>
    </source>
</evidence>
<feature type="transmembrane region" description="Helical" evidence="1">
    <location>
        <begin position="230"/>
        <end position="249"/>
    </location>
</feature>
<feature type="transmembrane region" description="Helical" evidence="1">
    <location>
        <begin position="292"/>
        <end position="309"/>
    </location>
</feature>
<organism evidence="2 3">
    <name type="scientific">Wansuia hejianensis</name>
    <dbReference type="NCBI Taxonomy" id="2763667"/>
    <lineage>
        <taxon>Bacteria</taxon>
        <taxon>Bacillati</taxon>
        <taxon>Bacillota</taxon>
        <taxon>Clostridia</taxon>
        <taxon>Lachnospirales</taxon>
        <taxon>Lachnospiraceae</taxon>
        <taxon>Wansuia</taxon>
    </lineage>
</organism>
<feature type="transmembrane region" description="Helical" evidence="1">
    <location>
        <begin position="72"/>
        <end position="93"/>
    </location>
</feature>
<keyword evidence="1" id="KW-0472">Membrane</keyword>
<feature type="transmembrane region" description="Helical" evidence="1">
    <location>
        <begin position="42"/>
        <end position="63"/>
    </location>
</feature>
<reference evidence="2 3" key="1">
    <citation type="submission" date="2020-08" db="EMBL/GenBank/DDBJ databases">
        <authorList>
            <person name="Liu C."/>
            <person name="Sun Q."/>
        </authorList>
    </citation>
    <scope>NUCLEOTIDE SEQUENCE [LARGE SCALE GENOMIC DNA]</scope>
    <source>
        <strain evidence="2 3">NSJ-29</strain>
    </source>
</reference>
<evidence type="ECO:0000313" key="3">
    <source>
        <dbReference type="Proteomes" id="UP000515860"/>
    </source>
</evidence>
<protein>
    <recommendedName>
        <fullName evidence="4">Sporulation integral membrane protein YlbJ</fullName>
    </recommendedName>
</protein>
<dbReference type="RefSeq" id="WP_249329305.1">
    <property type="nucleotide sequence ID" value="NZ_CP060635.1"/>
</dbReference>
<keyword evidence="1" id="KW-0812">Transmembrane</keyword>
<keyword evidence="3" id="KW-1185">Reference proteome</keyword>
<dbReference type="EMBL" id="CP060635">
    <property type="protein sequence ID" value="QNM09637.1"/>
    <property type="molecule type" value="Genomic_DNA"/>
</dbReference>
<evidence type="ECO:0008006" key="4">
    <source>
        <dbReference type="Google" id="ProtNLM"/>
    </source>
</evidence>
<feature type="transmembrane region" description="Helical" evidence="1">
    <location>
        <begin position="140"/>
        <end position="160"/>
    </location>
</feature>
<dbReference type="Proteomes" id="UP000515860">
    <property type="component" value="Chromosome"/>
</dbReference>
<evidence type="ECO:0000256" key="1">
    <source>
        <dbReference type="SAM" id="Phobius"/>
    </source>
</evidence>
<accession>A0A7G9GFQ5</accession>
<sequence length="310" mass="34101">MKKKYLLLFLPLLLFLFLFPKESLQASGQGVDLWFHTVLPTLLPFIILSNILVRSGFILPLLARLNPLWNRLLGISSGGAYAWILGLLCGYPMGARLTANLCRDGEISREEGIFLLCFCNNASPMFLSGFLVLQKFQSASLMLPVCLVYYGASFITMFIFRIRCRRFKVHSQAPAKKETSHPLSLGELMDVSIMDGFDVIARLGGYIILFTIYSSMLAKLCKPIPFLHPVLAMLLEITTGTGTVLASAWSGKLKFAFILAGIAFGGLSTVAQTSSMIRGSGLSAAAYVKAKLLQGLVTFLAAWVFLFFLV</sequence>
<proteinExistence type="predicted"/>